<reference evidence="1 2" key="1">
    <citation type="journal article" date="2019" name="Sci. Rep.">
        <title>Orb-weaving spider Araneus ventricosus genome elucidates the spidroin gene catalogue.</title>
        <authorList>
            <person name="Kono N."/>
            <person name="Nakamura H."/>
            <person name="Ohtoshi R."/>
            <person name="Moran D.A.P."/>
            <person name="Shinohara A."/>
            <person name="Yoshida Y."/>
            <person name="Fujiwara M."/>
            <person name="Mori M."/>
            <person name="Tomita M."/>
            <person name="Arakawa K."/>
        </authorList>
    </citation>
    <scope>NUCLEOTIDE SEQUENCE [LARGE SCALE GENOMIC DNA]</scope>
</reference>
<dbReference type="Proteomes" id="UP000499080">
    <property type="component" value="Unassembled WGS sequence"/>
</dbReference>
<organism evidence="1 2">
    <name type="scientific">Araneus ventricosus</name>
    <name type="common">Orbweaver spider</name>
    <name type="synonym">Epeira ventricosa</name>
    <dbReference type="NCBI Taxonomy" id="182803"/>
    <lineage>
        <taxon>Eukaryota</taxon>
        <taxon>Metazoa</taxon>
        <taxon>Ecdysozoa</taxon>
        <taxon>Arthropoda</taxon>
        <taxon>Chelicerata</taxon>
        <taxon>Arachnida</taxon>
        <taxon>Araneae</taxon>
        <taxon>Araneomorphae</taxon>
        <taxon>Entelegynae</taxon>
        <taxon>Araneoidea</taxon>
        <taxon>Araneidae</taxon>
        <taxon>Araneus</taxon>
    </lineage>
</organism>
<evidence type="ECO:0000313" key="1">
    <source>
        <dbReference type="EMBL" id="GBN72772.1"/>
    </source>
</evidence>
<proteinExistence type="predicted"/>
<gene>
    <name evidence="1" type="ORF">AVEN_204597_1</name>
</gene>
<dbReference type="EMBL" id="BGPR01143706">
    <property type="protein sequence ID" value="GBN72772.1"/>
    <property type="molecule type" value="Genomic_DNA"/>
</dbReference>
<comment type="caution">
    <text evidence="1">The sequence shown here is derived from an EMBL/GenBank/DDBJ whole genome shotgun (WGS) entry which is preliminary data.</text>
</comment>
<sequence>MGRREGVQSSYSTFSHTYPIEHLLYFSHYKPGCSRPLHANTGIHSENPFKIKVEGAESWISNRSGYPPLHLDCRGKIAAGVLPTATRKTTGTRHAACGCSGNVIFYCIL</sequence>
<keyword evidence="2" id="KW-1185">Reference proteome</keyword>
<protein>
    <submittedName>
        <fullName evidence="1">Uncharacterized protein</fullName>
    </submittedName>
</protein>
<dbReference type="AlphaFoldDB" id="A0A4Y2RAG0"/>
<accession>A0A4Y2RAG0</accession>
<name>A0A4Y2RAG0_ARAVE</name>
<evidence type="ECO:0000313" key="2">
    <source>
        <dbReference type="Proteomes" id="UP000499080"/>
    </source>
</evidence>